<evidence type="ECO:0000256" key="1">
    <source>
        <dbReference type="SAM" id="Phobius"/>
    </source>
</evidence>
<dbReference type="EMBL" id="UHAP01000001">
    <property type="protein sequence ID" value="SUK56662.1"/>
    <property type="molecule type" value="Genomic_DNA"/>
</dbReference>
<proteinExistence type="predicted"/>
<evidence type="ECO:0000313" key="9">
    <source>
        <dbReference type="Proteomes" id="UP000238775"/>
    </source>
</evidence>
<evidence type="ECO:0000313" key="11">
    <source>
        <dbReference type="Proteomes" id="UP000463077"/>
    </source>
</evidence>
<reference evidence="6 12" key="5">
    <citation type="submission" date="2020-04" db="EMBL/GenBank/DDBJ databases">
        <authorList>
            <person name="Kim J.-M."/>
            <person name="Chung S.H."/>
            <person name="Kim I."/>
            <person name="Kim J.-S."/>
        </authorList>
    </citation>
    <scope>NUCLEOTIDE SEQUENCE [LARGE SCALE GENOMIC DNA]</scope>
    <source>
        <strain evidence="6">HL20709</strain>
    </source>
</reference>
<dbReference type="Proteomes" id="UP000463077">
    <property type="component" value="Unassembled WGS sequence"/>
</dbReference>
<sequence length="280" mass="31615">MKKFFFIGLLVFVVFFTAATIIWFSYDKNKYGTKQYDKTFKDDAFDNVSINLDSTELRIKRGNQFRVKYDGDNDILINIVDKTLKVSDKRSKTRGYAIDMNPFHENKKTLTIEMPDKMIKRLNISSGAGSVRISDVDLENTSIQSINGEVVIKNSNLDALDSKTNNSPTYISKSNIKNSNIKVVIGTLQIDKSQIKQSIFLNDHGDIEFKNMPSKVDAKASTKQGDIRFKYDSKPEDTILKLNPGTGDSVVKNKTFTNGKVGKSDNVLEFYTIDGNIKVE</sequence>
<evidence type="ECO:0000313" key="7">
    <source>
        <dbReference type="EMBL" id="SUK56662.1"/>
    </source>
</evidence>
<dbReference type="AlphaFoldDB" id="A0A0D1G999"/>
<evidence type="ECO:0000313" key="6">
    <source>
        <dbReference type="EMBL" id="QJR08130.1"/>
    </source>
</evidence>
<reference evidence="4 11" key="4">
    <citation type="journal article" date="2019" name="Int. J. Infect. Dis.">
        <title>Characterization of a community-acquired methicillin-resistant sequence type 338 Staphylococcus aureus strain containing a staphylococcal cassette chromosome mec type VT.</title>
        <authorList>
            <person name="Chen Y."/>
            <person name="Hong J."/>
            <person name="Chen Y."/>
            <person name="Wang H."/>
            <person name="Yu Y."/>
            <person name="Qu T."/>
        </authorList>
    </citation>
    <scope>NUCLEOTIDE SEQUENCE [LARGE SCALE GENOMIC DNA]</scope>
    <source>
        <strain evidence="4 11">LJ05</strain>
    </source>
</reference>
<evidence type="ECO:0000313" key="3">
    <source>
        <dbReference type="EMBL" id="KIT97096.1"/>
    </source>
</evidence>
<name>A0A0D1G999_STAAU</name>
<dbReference type="Proteomes" id="UP000255091">
    <property type="component" value="Unassembled WGS sequence"/>
</dbReference>
<keyword evidence="1" id="KW-1133">Transmembrane helix</keyword>
<dbReference type="EMBL" id="PGWZ01000367">
    <property type="protein sequence ID" value="PPJ74530.1"/>
    <property type="molecule type" value="Genomic_DNA"/>
</dbReference>
<evidence type="ECO:0000313" key="8">
    <source>
        <dbReference type="Proteomes" id="UP000032274"/>
    </source>
</evidence>
<dbReference type="EMBL" id="JXIG01000625">
    <property type="protein sequence ID" value="KIT97096.1"/>
    <property type="molecule type" value="Genomic_DNA"/>
</dbReference>
<dbReference type="Pfam" id="PF13349">
    <property type="entry name" value="DUF4097"/>
    <property type="match status" value="1"/>
</dbReference>
<dbReference type="EMBL" id="CP053070">
    <property type="protein sequence ID" value="QJR08130.1"/>
    <property type="molecule type" value="Genomic_DNA"/>
</dbReference>
<dbReference type="EMBL" id="WFHO01000004">
    <property type="protein sequence ID" value="MUG51216.1"/>
    <property type="molecule type" value="Genomic_DNA"/>
</dbReference>
<reference evidence="5 9" key="2">
    <citation type="submission" date="2017-11" db="EMBL/GenBank/DDBJ databases">
        <authorList>
            <person name="Founou R.C."/>
            <person name="Founou L."/>
            <person name="Allam M."/>
            <person name="Ismail A."/>
            <person name="Essack S.Y."/>
        </authorList>
    </citation>
    <scope>NUCLEOTIDE SEQUENCE [LARGE SCALE GENOMIC DNA]</scope>
    <source>
        <strain evidence="5 9">G703N2B1</strain>
    </source>
</reference>
<reference evidence="7 10" key="3">
    <citation type="submission" date="2018-06" db="EMBL/GenBank/DDBJ databases">
        <authorList>
            <consortium name="Pathogen Informatics"/>
            <person name="Doyle S."/>
        </authorList>
    </citation>
    <scope>NUCLEOTIDE SEQUENCE [LARGE SCALE GENOMIC DNA]</scope>
    <source>
        <strain evidence="7 10">NCTC6133</strain>
    </source>
</reference>
<dbReference type="Proteomes" id="UP000032274">
    <property type="component" value="Unassembled WGS sequence"/>
</dbReference>
<organism evidence="7 10">
    <name type="scientific">Staphylococcus aureus</name>
    <dbReference type="NCBI Taxonomy" id="1280"/>
    <lineage>
        <taxon>Bacteria</taxon>
        <taxon>Bacillati</taxon>
        <taxon>Bacillota</taxon>
        <taxon>Bacilli</taxon>
        <taxon>Bacillales</taxon>
        <taxon>Staphylococcaceae</taxon>
        <taxon>Staphylococcus</taxon>
    </lineage>
</organism>
<dbReference type="RefSeq" id="WP_000713075.1">
    <property type="nucleotide sequence ID" value="NZ_BAABQX010000007.1"/>
</dbReference>
<dbReference type="InterPro" id="IPR025164">
    <property type="entry name" value="Toastrack_DUF4097"/>
</dbReference>
<dbReference type="Proteomes" id="UP000238775">
    <property type="component" value="Unassembled WGS sequence"/>
</dbReference>
<evidence type="ECO:0000313" key="12">
    <source>
        <dbReference type="Proteomes" id="UP000502818"/>
    </source>
</evidence>
<evidence type="ECO:0000313" key="4">
    <source>
        <dbReference type="EMBL" id="MUG51216.1"/>
    </source>
</evidence>
<evidence type="ECO:0000313" key="10">
    <source>
        <dbReference type="Proteomes" id="UP000255091"/>
    </source>
</evidence>
<evidence type="ECO:0000313" key="5">
    <source>
        <dbReference type="EMBL" id="PPJ74530.1"/>
    </source>
</evidence>
<feature type="transmembrane region" description="Helical" evidence="1">
    <location>
        <begin position="6"/>
        <end position="26"/>
    </location>
</feature>
<accession>A0A0D1G999</accession>
<feature type="domain" description="DUF4097" evidence="2">
    <location>
        <begin position="46"/>
        <end position="279"/>
    </location>
</feature>
<keyword evidence="1" id="KW-0472">Membrane</keyword>
<reference evidence="3 8" key="1">
    <citation type="submission" date="2015-01" db="EMBL/GenBank/DDBJ databases">
        <title>Characterization of Swiss Staphylococcus aureus strains involved in food poisoning.</title>
        <authorList>
            <person name="Crovadore J."/>
            <person name="Chablais R."/>
            <person name="Tonacini J."/>
            <person name="Schnyder B."/>
            <person name="Lefort F."/>
        </authorList>
    </citation>
    <scope>NUCLEOTIDE SEQUENCE [LARGE SCALE GENOMIC DNA]</scope>
    <source>
        <strain evidence="3 8">SA-120</strain>
    </source>
</reference>
<keyword evidence="1" id="KW-0812">Transmembrane</keyword>
<evidence type="ECO:0000259" key="2">
    <source>
        <dbReference type="Pfam" id="PF13349"/>
    </source>
</evidence>
<accession>A0A2S6D5I3</accession>
<protein>
    <submittedName>
        <fullName evidence="6">DUF4097 domain-containing protein</fullName>
    </submittedName>
    <submittedName>
        <fullName evidence="4">DUF4097 family beta strand repeat protein</fullName>
    </submittedName>
    <submittedName>
        <fullName evidence="7">Exported protein</fullName>
    </submittedName>
</protein>
<gene>
    <name evidence="5" type="ORF">CV021_07885</name>
    <name evidence="4" type="ORF">GAY54_01460</name>
    <name evidence="6" type="ORF">HH313_002062</name>
    <name evidence="7" type="ORF">NCTC6133_02639</name>
    <name evidence="3" type="ORF">QU38_06895</name>
</gene>
<dbReference type="Proteomes" id="UP000502818">
    <property type="component" value="Chromosome"/>
</dbReference>